<dbReference type="InterPro" id="IPR003846">
    <property type="entry name" value="SelO"/>
</dbReference>
<dbReference type="PROSITE" id="PS51687">
    <property type="entry name" value="SAM_MT_RNA_M5U"/>
    <property type="match status" value="1"/>
</dbReference>
<dbReference type="GO" id="GO:0032259">
    <property type="term" value="P:methylation"/>
    <property type="evidence" value="ECO:0007669"/>
    <property type="project" value="UniProtKB-KW"/>
</dbReference>
<accession>A0A1V9ZPX3</accession>
<dbReference type="HAMAP" id="MF_00692">
    <property type="entry name" value="SelO"/>
    <property type="match status" value="1"/>
</dbReference>
<evidence type="ECO:0000256" key="7">
    <source>
        <dbReference type="ARBA" id="ARBA00022723"/>
    </source>
</evidence>
<proteinExistence type="inferred from homology"/>
<comment type="similarity">
    <text evidence="2">Belongs to the SELO family.</text>
</comment>
<dbReference type="InterPro" id="IPR010280">
    <property type="entry name" value="U5_MeTrfase_fam"/>
</dbReference>
<dbReference type="InterPro" id="IPR030390">
    <property type="entry name" value="MeTrfase_TrmA_AS"/>
</dbReference>
<keyword evidence="7" id="KW-0479">Metal-binding</keyword>
<comment type="cofactor">
    <cofactor evidence="1">
        <name>Mg(2+)</name>
        <dbReference type="ChEBI" id="CHEBI:18420"/>
    </cofactor>
</comment>
<dbReference type="GO" id="GO:0008173">
    <property type="term" value="F:RNA methyltransferase activity"/>
    <property type="evidence" value="ECO:0007669"/>
    <property type="project" value="InterPro"/>
</dbReference>
<dbReference type="GO" id="GO:0005524">
    <property type="term" value="F:ATP binding"/>
    <property type="evidence" value="ECO:0007669"/>
    <property type="project" value="UniProtKB-KW"/>
</dbReference>
<reference evidence="14 15" key="1">
    <citation type="journal article" date="2014" name="Genome Biol. Evol.">
        <title>The secreted proteins of Achlya hypogyna and Thraustotheca clavata identify the ancestral oomycete secretome and reveal gene acquisitions by horizontal gene transfer.</title>
        <authorList>
            <person name="Misner I."/>
            <person name="Blouin N."/>
            <person name="Leonard G."/>
            <person name="Richards T.A."/>
            <person name="Lane C.E."/>
        </authorList>
    </citation>
    <scope>NUCLEOTIDE SEQUENCE [LARGE SCALE GENOMIC DNA]</scope>
    <source>
        <strain evidence="14 15">ATCC 34112</strain>
    </source>
</reference>
<keyword evidence="10" id="KW-0460">Magnesium</keyword>
<dbReference type="Gene3D" id="2.40.50.140">
    <property type="entry name" value="Nucleic acid-binding proteins"/>
    <property type="match status" value="1"/>
</dbReference>
<keyword evidence="3 12" id="KW-0489">Methyltransferase</keyword>
<evidence type="ECO:0000256" key="4">
    <source>
        <dbReference type="ARBA" id="ARBA00022679"/>
    </source>
</evidence>
<keyword evidence="4 12" id="KW-0808">Transferase</keyword>
<evidence type="ECO:0000256" key="8">
    <source>
        <dbReference type="ARBA" id="ARBA00022741"/>
    </source>
</evidence>
<protein>
    <recommendedName>
        <fullName evidence="11">Selenoprotein O</fullName>
    </recommendedName>
</protein>
<organism evidence="14 15">
    <name type="scientific">Thraustotheca clavata</name>
    <dbReference type="NCBI Taxonomy" id="74557"/>
    <lineage>
        <taxon>Eukaryota</taxon>
        <taxon>Sar</taxon>
        <taxon>Stramenopiles</taxon>
        <taxon>Oomycota</taxon>
        <taxon>Saprolegniomycetes</taxon>
        <taxon>Saprolegniales</taxon>
        <taxon>Achlyaceae</taxon>
        <taxon>Thraustotheca</taxon>
    </lineage>
</organism>
<feature type="binding site" evidence="12">
    <location>
        <position position="374"/>
    </location>
    <ligand>
        <name>S-adenosyl-L-methionine</name>
        <dbReference type="ChEBI" id="CHEBI:59789"/>
    </ligand>
</feature>
<dbReference type="NCBIfam" id="TIGR00479">
    <property type="entry name" value="rumA"/>
    <property type="match status" value="1"/>
</dbReference>
<dbReference type="Gene3D" id="3.40.50.150">
    <property type="entry name" value="Vaccinia Virus protein VP39"/>
    <property type="match status" value="1"/>
</dbReference>
<feature type="binding site" evidence="12">
    <location>
        <position position="323"/>
    </location>
    <ligand>
        <name>S-adenosyl-L-methionine</name>
        <dbReference type="ChEBI" id="CHEBI:59789"/>
    </ligand>
</feature>
<dbReference type="SUPFAM" id="SSF53335">
    <property type="entry name" value="S-adenosyl-L-methionine-dependent methyltransferases"/>
    <property type="match status" value="1"/>
</dbReference>
<dbReference type="InterPro" id="IPR012340">
    <property type="entry name" value="NA-bd_OB-fold"/>
</dbReference>
<dbReference type="CDD" id="cd02440">
    <property type="entry name" value="AdoMet_MTases"/>
    <property type="match status" value="1"/>
</dbReference>
<comment type="caution">
    <text evidence="14">The sequence shown here is derived from an EMBL/GenBank/DDBJ whole genome shotgun (WGS) entry which is preliminary data.</text>
</comment>
<dbReference type="InterPro" id="IPR029063">
    <property type="entry name" value="SAM-dependent_MTases_sf"/>
</dbReference>
<feature type="active site" description="Nucleophile" evidence="12">
    <location>
        <position position="449"/>
    </location>
</feature>
<name>A0A1V9ZPX3_9STRA</name>
<dbReference type="GO" id="GO:0046872">
    <property type="term" value="F:metal ion binding"/>
    <property type="evidence" value="ECO:0007669"/>
    <property type="project" value="UniProtKB-KW"/>
</dbReference>
<evidence type="ECO:0000256" key="5">
    <source>
        <dbReference type="ARBA" id="ARBA00022691"/>
    </source>
</evidence>
<dbReference type="OrthoDB" id="10254721at2759"/>
<dbReference type="Proteomes" id="UP000243217">
    <property type="component" value="Unassembled WGS sequence"/>
</dbReference>
<keyword evidence="8" id="KW-0547">Nucleotide-binding</keyword>
<dbReference type="GO" id="GO:0006396">
    <property type="term" value="P:RNA processing"/>
    <property type="evidence" value="ECO:0007669"/>
    <property type="project" value="InterPro"/>
</dbReference>
<evidence type="ECO:0000256" key="2">
    <source>
        <dbReference type="ARBA" id="ARBA00009747"/>
    </source>
</evidence>
<evidence type="ECO:0000256" key="12">
    <source>
        <dbReference type="PROSITE-ProRule" id="PRU01024"/>
    </source>
</evidence>
<keyword evidence="15" id="KW-1185">Reference proteome</keyword>
<feature type="binding site" evidence="12">
    <location>
        <position position="353"/>
    </location>
    <ligand>
        <name>S-adenosyl-L-methionine</name>
        <dbReference type="ChEBI" id="CHEBI:59789"/>
    </ligand>
</feature>
<keyword evidence="5 12" id="KW-0949">S-adenosyl-L-methionine</keyword>
<keyword evidence="9" id="KW-0067">ATP-binding</keyword>
<dbReference type="EMBL" id="JNBS01001769">
    <property type="protein sequence ID" value="OQS00001.1"/>
    <property type="molecule type" value="Genomic_DNA"/>
</dbReference>
<evidence type="ECO:0000256" key="6">
    <source>
        <dbReference type="ARBA" id="ARBA00022695"/>
    </source>
</evidence>
<feature type="binding site" evidence="12">
    <location>
        <position position="421"/>
    </location>
    <ligand>
        <name>S-adenosyl-L-methionine</name>
        <dbReference type="ChEBI" id="CHEBI:59789"/>
    </ligand>
</feature>
<evidence type="ECO:0000313" key="14">
    <source>
        <dbReference type="EMBL" id="OQS00001.1"/>
    </source>
</evidence>
<dbReference type="Pfam" id="PF05958">
    <property type="entry name" value="tRNA_U5-meth_tr"/>
    <property type="match status" value="1"/>
</dbReference>
<keyword evidence="6" id="KW-0548">Nucleotidyltransferase</keyword>
<dbReference type="GO" id="GO:0016779">
    <property type="term" value="F:nucleotidyltransferase activity"/>
    <property type="evidence" value="ECO:0007669"/>
    <property type="project" value="UniProtKB-KW"/>
</dbReference>
<evidence type="ECO:0000256" key="10">
    <source>
        <dbReference type="ARBA" id="ARBA00022842"/>
    </source>
</evidence>
<evidence type="ECO:0000256" key="9">
    <source>
        <dbReference type="ARBA" id="ARBA00022840"/>
    </source>
</evidence>
<evidence type="ECO:0000313" key="15">
    <source>
        <dbReference type="Proteomes" id="UP000243217"/>
    </source>
</evidence>
<evidence type="ECO:0000256" key="3">
    <source>
        <dbReference type="ARBA" id="ARBA00022603"/>
    </source>
</evidence>
<evidence type="ECO:0000256" key="1">
    <source>
        <dbReference type="ARBA" id="ARBA00001946"/>
    </source>
</evidence>
<comment type="similarity">
    <text evidence="12">Belongs to the class I-like SAM-binding methyltransferase superfamily. RNA M5U methyltransferase family.</text>
</comment>
<dbReference type="STRING" id="74557.A0A1V9ZPX3"/>
<dbReference type="Gene3D" id="2.40.50.1070">
    <property type="match status" value="1"/>
</dbReference>
<dbReference type="AlphaFoldDB" id="A0A1V9ZPX3"/>
<dbReference type="PANTHER" id="PTHR12153:SF15">
    <property type="entry name" value="PROTEIN ADENYLYLTRANSFERASE SELO, MITOCHONDRIAL"/>
    <property type="match status" value="1"/>
</dbReference>
<sequence>MLCRRLSTSSSRRLKSRQLVDVTIDSLDIHGAGVGTDIVSQNRCAVNGAIPGQRIKGRVIKDNVSPALVAQMELVAQSPDYIEPLCKYFTTCGGCKTQHFPYEKQVDSKDKAIQSTLNVSDLPAMKSAIETFGYRNKMEFTYSTGRWLTQHDTVQVTKQATIGLFPKSQGSRRWDGRVIALDNCALQSAIGNRLLQALWKALDKVPPYDFIKHNGFLRHIVIRVGTTLQGKQNILLGFGTATISNDTTKLLHQALDQLFESFKQDLDALVSIVQFMDDEMIRRHKKAHGELPEQTFQVLHGLSYMNDTILNKQFRVSLHSFFQPNTAMASVLYDQIAQCINQHSPSPIVWDLFCGVGSIGICIAEDASHVVGIDIVPEAIIDAKANAIYNNVADKMTFVCQDLLLDGIPSDLPSPDIVIVDPPRAGLSSSLLCFLSCTIKPPTIVYVSCNVVSQAKDLVYLLEDYEITRLQPKEVNNSNNQLLFLDEHFGIHMRRTNMLRMLELSMGNTAAREGSGFLIEASSSVDPRKPRGRVLGSFAAAECTPLPSPQLVCLAPSALKLLNAQEVNVSKEEWMDLIAGTGSLIGLAHCYAGHQFGHFSGQLGDGAAILLGGVNGYEAQLKGAGLTAFSRTADGRKVLRSTLREFLASEHMHALNIPTTRAGGVVVSGTETALRDKFYDGNASHEPVANVLRIAQTFLRFGSFEIFKPVDAITGRSGPLAEDSLDVKIEKLEAMVKFVAETYYGVPQDLPFEDKAKSFLNQVTERTARLVAKWQAIGFCHGVLNTDNMSIVGDTLDYGPYGYMEHFDPQHICNTSDTSGRYMYEAQPEICKWNIHVLHEQLQILFSSQVNEAFKLMIEETFDKTYSNEFQTLVHAKLGIEIEDDTDLLVGEWWATLADTHADFTCAFRALSLLKISNDESKQALIDELSSISFTFDQAIRAMKPSVSPPQLLHLRQLLVKNPRMAAQYGINSEILDKLESDLTAYTALVESGDTNDTYLLKQKSKWELWVNRYAEVIARQGIDDDERSTKMNQVNPKFILRNHVAQATIEAAERHDLVSVDHIIQLITNPFDEGRDCDSQLYGRPLDPTKPPLMVSCSS</sequence>
<gene>
    <name evidence="14" type="ORF">THRCLA_06316</name>
</gene>
<evidence type="ECO:0000256" key="11">
    <source>
        <dbReference type="ARBA" id="ARBA00031547"/>
    </source>
</evidence>
<dbReference type="Pfam" id="PF02696">
    <property type="entry name" value="SelO"/>
    <property type="match status" value="1"/>
</dbReference>
<dbReference type="PROSITE" id="PS01230">
    <property type="entry name" value="TRMA_1"/>
    <property type="match status" value="1"/>
</dbReference>
<dbReference type="PANTHER" id="PTHR12153">
    <property type="entry name" value="SELENOPROTEIN O"/>
    <property type="match status" value="1"/>
</dbReference>
<feature type="active site" evidence="13">
    <location>
        <position position="449"/>
    </location>
</feature>
<evidence type="ECO:0000256" key="13">
    <source>
        <dbReference type="PROSITE-ProRule" id="PRU10015"/>
    </source>
</evidence>